<evidence type="ECO:0000256" key="2">
    <source>
        <dbReference type="ARBA" id="ARBA00008335"/>
    </source>
</evidence>
<feature type="transmembrane region" description="Helical" evidence="11">
    <location>
        <begin position="304"/>
        <end position="325"/>
    </location>
</feature>
<evidence type="ECO:0000256" key="11">
    <source>
        <dbReference type="SAM" id="Phobius"/>
    </source>
</evidence>
<evidence type="ECO:0000256" key="10">
    <source>
        <dbReference type="SAM" id="MobiDB-lite"/>
    </source>
</evidence>
<feature type="transmembrane region" description="Helical" evidence="11">
    <location>
        <begin position="163"/>
        <end position="180"/>
    </location>
</feature>
<dbReference type="PROSITE" id="PS50850">
    <property type="entry name" value="MFS"/>
    <property type="match status" value="1"/>
</dbReference>
<evidence type="ECO:0000256" key="9">
    <source>
        <dbReference type="ARBA" id="ARBA00023136"/>
    </source>
</evidence>
<dbReference type="Pfam" id="PF07690">
    <property type="entry name" value="MFS_1"/>
    <property type="match status" value="1"/>
</dbReference>
<keyword evidence="5 11" id="KW-0812">Transmembrane</keyword>
<feature type="transmembrane region" description="Helical" evidence="11">
    <location>
        <begin position="500"/>
        <end position="527"/>
    </location>
</feature>
<feature type="transmembrane region" description="Helical" evidence="11">
    <location>
        <begin position="581"/>
        <end position="599"/>
    </location>
</feature>
<accession>A0AA38YAV2</accession>
<name>A0AA38YAV2_9EURO</name>
<feature type="transmembrane region" description="Helical" evidence="11">
    <location>
        <begin position="249"/>
        <end position="271"/>
    </location>
</feature>
<dbReference type="InterPro" id="IPR020846">
    <property type="entry name" value="MFS_dom"/>
</dbReference>
<feature type="transmembrane region" description="Helical" evidence="11">
    <location>
        <begin position="337"/>
        <end position="358"/>
    </location>
</feature>
<feature type="transmembrane region" description="Helical" evidence="11">
    <location>
        <begin position="466"/>
        <end position="493"/>
    </location>
</feature>
<feature type="transmembrane region" description="Helical" evidence="11">
    <location>
        <begin position="89"/>
        <end position="111"/>
    </location>
</feature>
<feature type="transmembrane region" description="Helical" evidence="11">
    <location>
        <begin position="389"/>
        <end position="407"/>
    </location>
</feature>
<dbReference type="InterPro" id="IPR036259">
    <property type="entry name" value="MFS_trans_sf"/>
</dbReference>
<dbReference type="FunFam" id="1.20.1250.20:FF:000284">
    <property type="entry name" value="Siderophore iron transporter mirB"/>
    <property type="match status" value="1"/>
</dbReference>
<keyword evidence="9 11" id="KW-0472">Membrane</keyword>
<evidence type="ECO:0000313" key="13">
    <source>
        <dbReference type="EMBL" id="KAJ9639837.1"/>
    </source>
</evidence>
<proteinExistence type="inferred from homology"/>
<reference evidence="13" key="1">
    <citation type="submission" date="2022-10" db="EMBL/GenBank/DDBJ databases">
        <title>Culturing micro-colonial fungi from biological soil crusts in the Mojave desert and describing Neophaeococcomyces mojavensis, and introducing the new genera and species Taxawa tesnikishii.</title>
        <authorList>
            <person name="Kurbessoian T."/>
            <person name="Stajich J.E."/>
        </authorList>
    </citation>
    <scope>NUCLEOTIDE SEQUENCE</scope>
    <source>
        <strain evidence="13">TK_35</strain>
    </source>
</reference>
<dbReference type="GO" id="GO:0006826">
    <property type="term" value="P:iron ion transport"/>
    <property type="evidence" value="ECO:0007669"/>
    <property type="project" value="UniProtKB-KW"/>
</dbReference>
<keyword evidence="14" id="KW-1185">Reference proteome</keyword>
<dbReference type="SUPFAM" id="SSF103473">
    <property type="entry name" value="MFS general substrate transporter"/>
    <property type="match status" value="2"/>
</dbReference>
<dbReference type="Gene3D" id="1.20.1250.20">
    <property type="entry name" value="MFS general substrate transporter like domains"/>
    <property type="match status" value="2"/>
</dbReference>
<comment type="caution">
    <text evidence="13">The sequence shown here is derived from an EMBL/GenBank/DDBJ whole genome shotgun (WGS) entry which is preliminary data.</text>
</comment>
<evidence type="ECO:0000259" key="12">
    <source>
        <dbReference type="PROSITE" id="PS50850"/>
    </source>
</evidence>
<dbReference type="GO" id="GO:0005886">
    <property type="term" value="C:plasma membrane"/>
    <property type="evidence" value="ECO:0007669"/>
    <property type="project" value="TreeGrafter"/>
</dbReference>
<keyword evidence="6 11" id="KW-1133">Transmembrane helix</keyword>
<evidence type="ECO:0000256" key="7">
    <source>
        <dbReference type="ARBA" id="ARBA00023004"/>
    </source>
</evidence>
<evidence type="ECO:0000313" key="14">
    <source>
        <dbReference type="Proteomes" id="UP001172681"/>
    </source>
</evidence>
<organism evidence="13 14">
    <name type="scientific">Knufia peltigerae</name>
    <dbReference type="NCBI Taxonomy" id="1002370"/>
    <lineage>
        <taxon>Eukaryota</taxon>
        <taxon>Fungi</taxon>
        <taxon>Dikarya</taxon>
        <taxon>Ascomycota</taxon>
        <taxon>Pezizomycotina</taxon>
        <taxon>Eurotiomycetes</taxon>
        <taxon>Chaetothyriomycetidae</taxon>
        <taxon>Chaetothyriales</taxon>
        <taxon>Trichomeriaceae</taxon>
        <taxon>Knufia</taxon>
    </lineage>
</organism>
<evidence type="ECO:0000256" key="6">
    <source>
        <dbReference type="ARBA" id="ARBA00022989"/>
    </source>
</evidence>
<feature type="transmembrane region" description="Helical" evidence="11">
    <location>
        <begin position="192"/>
        <end position="212"/>
    </location>
</feature>
<evidence type="ECO:0000256" key="1">
    <source>
        <dbReference type="ARBA" id="ARBA00004141"/>
    </source>
</evidence>
<dbReference type="GO" id="GO:0022857">
    <property type="term" value="F:transmembrane transporter activity"/>
    <property type="evidence" value="ECO:0007669"/>
    <property type="project" value="InterPro"/>
</dbReference>
<feature type="transmembrane region" description="Helical" evidence="11">
    <location>
        <begin position="219"/>
        <end position="237"/>
    </location>
</feature>
<evidence type="ECO:0000256" key="5">
    <source>
        <dbReference type="ARBA" id="ARBA00022692"/>
    </source>
</evidence>
<gene>
    <name evidence="13" type="ORF">H2204_003630</name>
</gene>
<keyword evidence="4" id="KW-0410">Iron transport</keyword>
<dbReference type="PANTHER" id="PTHR23501">
    <property type="entry name" value="MAJOR FACILITATOR SUPERFAMILY"/>
    <property type="match status" value="1"/>
</dbReference>
<feature type="region of interest" description="Disordered" evidence="10">
    <location>
        <begin position="10"/>
        <end position="72"/>
    </location>
</feature>
<dbReference type="EMBL" id="JAPDRN010000016">
    <property type="protein sequence ID" value="KAJ9639837.1"/>
    <property type="molecule type" value="Genomic_DNA"/>
</dbReference>
<feature type="transmembrane region" description="Helical" evidence="11">
    <location>
        <begin position="441"/>
        <end position="460"/>
    </location>
</feature>
<feature type="transmembrane region" description="Helical" evidence="11">
    <location>
        <begin position="413"/>
        <end position="434"/>
    </location>
</feature>
<keyword evidence="8" id="KW-0406">Ion transport</keyword>
<protein>
    <recommendedName>
        <fullName evidence="12">Major facilitator superfamily (MFS) profile domain-containing protein</fullName>
    </recommendedName>
</protein>
<comment type="subcellular location">
    <subcellularLocation>
        <location evidence="1">Membrane</location>
        <topology evidence="1">Multi-pass membrane protein</topology>
    </subcellularLocation>
</comment>
<evidence type="ECO:0000256" key="3">
    <source>
        <dbReference type="ARBA" id="ARBA00022448"/>
    </source>
</evidence>
<keyword evidence="3" id="KW-0813">Transport</keyword>
<evidence type="ECO:0000256" key="4">
    <source>
        <dbReference type="ARBA" id="ARBA00022496"/>
    </source>
</evidence>
<keyword evidence="7" id="KW-0408">Iron</keyword>
<feature type="transmembrane region" description="Helical" evidence="11">
    <location>
        <begin position="131"/>
        <end position="151"/>
    </location>
</feature>
<dbReference type="Proteomes" id="UP001172681">
    <property type="component" value="Unassembled WGS sequence"/>
</dbReference>
<comment type="similarity">
    <text evidence="2">Belongs to the major facilitator superfamily.</text>
</comment>
<sequence>MAILDKVRHIFGDEKSSDNNTQSPRLPPPSAHSTEDPSATTFNVAHPVDNKEAETGSSDAVTHVKSHEDTTPTEDAQLGVKKIEAVTLAWSKTALASILILIWLLTLVNNFKSTIVLSLTPFATSDWQSHSLLTVIGIVSNAMTAAVYIPMAKMLDVWGRAEGFLLMLGFCLLGLILMAASENLSTYCAAQVFYSVGFGGLSYSWDVLAADVTNLRNRGLAFAFTSSPAVITAFAGSKAAEAFYNNVSWQWGIGCWAIVFPCVGLPLYFVLRQNLRRAEKKGIIVREKSGRTWSQQIVYIVKEFDLPGVILFAGGLTVFLLPFTLATRAPHGWRTDYIIAMIVVGFVVLVLFALYQVYVAPTPFLKSRFLLDRSVLGACLLDMTYQISYYCYASYLSSFLMVVYNLSLAEAGYVANTFSAVSFLCLFATGYLIRVTGRFKWILWVCVPLYIFAVGLMIHFRQPNGYIGYIVMCEIFFSVAGCVFILCVQLAVLASVDHQYVAAVLSMLFVSGTIGGAIGDAISGAIWTNTFEKALERNLPASALPDVVSIYGSLTVQLSYPVGSPERLAIQKSYGYAQARMLAASCAIMVLGFVWVAMIRNVNVKNMSQTKGNVL</sequence>
<dbReference type="AlphaFoldDB" id="A0AA38YAV2"/>
<dbReference type="PANTHER" id="PTHR23501:SF50">
    <property type="entry name" value="MFS SIDEROCHROME IRON TRANSPORTER MIRB (AFU_ORTHOLOGUE AFUA_3G03640)-RELATED"/>
    <property type="match status" value="1"/>
</dbReference>
<dbReference type="GO" id="GO:0010106">
    <property type="term" value="P:cellular response to iron ion starvation"/>
    <property type="evidence" value="ECO:0007669"/>
    <property type="project" value="UniProtKB-ARBA"/>
</dbReference>
<dbReference type="InterPro" id="IPR011701">
    <property type="entry name" value="MFS"/>
</dbReference>
<feature type="domain" description="Major facilitator superfamily (MFS) profile" evidence="12">
    <location>
        <begin position="98"/>
        <end position="602"/>
    </location>
</feature>
<evidence type="ECO:0000256" key="8">
    <source>
        <dbReference type="ARBA" id="ARBA00023065"/>
    </source>
</evidence>
<dbReference type="FunFam" id="1.20.1250.20:FF:000302">
    <property type="entry name" value="MFS siderochrome iron transporter MirB"/>
    <property type="match status" value="1"/>
</dbReference>